<dbReference type="PANTHER" id="PTHR33055:SF3">
    <property type="entry name" value="PUTATIVE TRANSPOSASE FOR IS117-RELATED"/>
    <property type="match status" value="1"/>
</dbReference>
<feature type="domain" description="Transposase IS110-like N-terminal" evidence="1">
    <location>
        <begin position="4"/>
        <end position="160"/>
    </location>
</feature>
<dbReference type="NCBIfam" id="NF033542">
    <property type="entry name" value="transpos_IS110"/>
    <property type="match status" value="1"/>
</dbReference>
<comment type="caution">
    <text evidence="3">The sequence shown here is derived from an EMBL/GenBank/DDBJ whole genome shotgun (WGS) entry which is preliminary data.</text>
</comment>
<dbReference type="EMBL" id="BARV01001690">
    <property type="protein sequence ID" value="GAH99116.1"/>
    <property type="molecule type" value="Genomic_DNA"/>
</dbReference>
<dbReference type="GO" id="GO:0006313">
    <property type="term" value="P:DNA transposition"/>
    <property type="evidence" value="ECO:0007669"/>
    <property type="project" value="InterPro"/>
</dbReference>
<dbReference type="Pfam" id="PF01548">
    <property type="entry name" value="DEDD_Tnp_IS110"/>
    <property type="match status" value="1"/>
</dbReference>
<dbReference type="InterPro" id="IPR047650">
    <property type="entry name" value="Transpos_IS110"/>
</dbReference>
<dbReference type="GO" id="GO:0004803">
    <property type="term" value="F:transposase activity"/>
    <property type="evidence" value="ECO:0007669"/>
    <property type="project" value="InterPro"/>
</dbReference>
<evidence type="ECO:0000313" key="3">
    <source>
        <dbReference type="EMBL" id="GAH99116.1"/>
    </source>
</evidence>
<dbReference type="Pfam" id="PF02371">
    <property type="entry name" value="Transposase_20"/>
    <property type="match status" value="1"/>
</dbReference>
<feature type="non-terminal residue" evidence="3">
    <location>
        <position position="1"/>
    </location>
</feature>
<proteinExistence type="predicted"/>
<dbReference type="GO" id="GO:0003677">
    <property type="term" value="F:DNA binding"/>
    <property type="evidence" value="ECO:0007669"/>
    <property type="project" value="InterPro"/>
</dbReference>
<dbReference type="InterPro" id="IPR003346">
    <property type="entry name" value="Transposase_20"/>
</dbReference>
<evidence type="ECO:0000259" key="1">
    <source>
        <dbReference type="Pfam" id="PF01548"/>
    </source>
</evidence>
<feature type="domain" description="Transposase IS116/IS110/IS902 C-terminal" evidence="2">
    <location>
        <begin position="275"/>
        <end position="351"/>
    </location>
</feature>
<protein>
    <submittedName>
        <fullName evidence="3">Uncharacterized protein</fullName>
    </submittedName>
</protein>
<dbReference type="InterPro" id="IPR011257">
    <property type="entry name" value="DNA_glycosylase"/>
</dbReference>
<reference evidence="3" key="1">
    <citation type="journal article" date="2014" name="Front. Microbiol.">
        <title>High frequency of phylogenetically diverse reductive dehalogenase-homologous genes in deep subseafloor sedimentary metagenomes.</title>
        <authorList>
            <person name="Kawai M."/>
            <person name="Futagami T."/>
            <person name="Toyoda A."/>
            <person name="Takaki Y."/>
            <person name="Nishi S."/>
            <person name="Hori S."/>
            <person name="Arai W."/>
            <person name="Tsubouchi T."/>
            <person name="Morono Y."/>
            <person name="Uchiyama I."/>
            <person name="Ito T."/>
            <person name="Fujiyama A."/>
            <person name="Inagaki F."/>
            <person name="Takami H."/>
        </authorList>
    </citation>
    <scope>NUCLEOTIDE SEQUENCE</scope>
    <source>
        <strain evidence="3">Expedition CK06-06</strain>
    </source>
</reference>
<organism evidence="3">
    <name type="scientific">marine sediment metagenome</name>
    <dbReference type="NCBI Taxonomy" id="412755"/>
    <lineage>
        <taxon>unclassified sequences</taxon>
        <taxon>metagenomes</taxon>
        <taxon>ecological metagenomes</taxon>
    </lineage>
</organism>
<evidence type="ECO:0000259" key="2">
    <source>
        <dbReference type="Pfam" id="PF02371"/>
    </source>
</evidence>
<dbReference type="PANTHER" id="PTHR33055">
    <property type="entry name" value="TRANSPOSASE FOR INSERTION SEQUENCE ELEMENT IS1111A"/>
    <property type="match status" value="1"/>
</dbReference>
<name>X1JWJ9_9ZZZZ</name>
<gene>
    <name evidence="3" type="ORF">S06H3_04741</name>
</gene>
<accession>X1JWJ9</accession>
<dbReference type="InterPro" id="IPR002525">
    <property type="entry name" value="Transp_IS110-like_N"/>
</dbReference>
<dbReference type="GO" id="GO:0006281">
    <property type="term" value="P:DNA repair"/>
    <property type="evidence" value="ECO:0007669"/>
    <property type="project" value="InterPro"/>
</dbReference>
<dbReference type="Gene3D" id="1.10.340.30">
    <property type="entry name" value="Hypothetical protein, domain 2"/>
    <property type="match status" value="1"/>
</dbReference>
<sequence>RVYIGIDWADDHHDIHVTDDSAAPLGSFSIPHSYDGMKKLRERLGKSSSDPGNVLVAVESHQGLLIYALLEAGYLVYPINPKAMDRYRDRYRMSSSKSDPKDAMVLANILRTDLHLYKPLPRETVADARLRQLTRAHKSLVQQKVKLLNHLTAQLKSYYPIALRLFSRLDHKITLAFLERFPTPEKAAAASLEDLRKFFQKQGYSHQRKSTFIYESLQQPSLRAPKELEEVHQTIVLSLVPVIRSLRDEIEKLANEIGKEFKHNPAHDIFSSLPTGELTAARLNGELGSDGTRYPTREYVQTAAGTAPVTRRSGKTILIFFRWQCNKHLRAAFQDLARESVKQCAWARQYFAEQMRLGHKPSRAYRALANRWAAIIWKMLQERERFNQSRLDKSQVKALSAV</sequence>
<dbReference type="AlphaFoldDB" id="X1JWJ9"/>
<dbReference type="SUPFAM" id="SSF48150">
    <property type="entry name" value="DNA-glycosylase"/>
    <property type="match status" value="1"/>
</dbReference>